<dbReference type="Pfam" id="PF00364">
    <property type="entry name" value="Biotin_lipoyl"/>
    <property type="match status" value="1"/>
</dbReference>
<feature type="domain" description="Biotin carboxylation" evidence="14">
    <location>
        <begin position="1"/>
        <end position="453"/>
    </location>
</feature>
<dbReference type="RefSeq" id="WP_378269735.1">
    <property type="nucleotide sequence ID" value="NZ_JBHUKR010000021.1"/>
</dbReference>
<dbReference type="InterPro" id="IPR011764">
    <property type="entry name" value="Biotin_carboxylation_dom"/>
</dbReference>
<name>A0ABW5G4I1_9PSEU</name>
<dbReference type="NCBIfam" id="TIGR01235">
    <property type="entry name" value="pyruv_carbox"/>
    <property type="match status" value="1"/>
</dbReference>
<dbReference type="SUPFAM" id="SSF51230">
    <property type="entry name" value="Single hybrid motif"/>
    <property type="match status" value="1"/>
</dbReference>
<dbReference type="Gene3D" id="3.10.600.10">
    <property type="entry name" value="pyruvate carboxylase f1077a mutant domain"/>
    <property type="match status" value="1"/>
</dbReference>
<dbReference type="Pfam" id="PF02436">
    <property type="entry name" value="PYC_OADA"/>
    <property type="match status" value="1"/>
</dbReference>
<dbReference type="InterPro" id="IPR005930">
    <property type="entry name" value="Pyruv_COase"/>
</dbReference>
<keyword evidence="4" id="KW-0312">Gluconeogenesis</keyword>
<organism evidence="16 17">
    <name type="scientific">Amycolatopsis pigmentata</name>
    <dbReference type="NCBI Taxonomy" id="450801"/>
    <lineage>
        <taxon>Bacteria</taxon>
        <taxon>Bacillati</taxon>
        <taxon>Actinomycetota</taxon>
        <taxon>Actinomycetes</taxon>
        <taxon>Pseudonocardiales</taxon>
        <taxon>Pseudonocardiaceae</taxon>
        <taxon>Amycolatopsis</taxon>
    </lineage>
</organism>
<dbReference type="Pfam" id="PF00682">
    <property type="entry name" value="HMGL-like"/>
    <property type="match status" value="1"/>
</dbReference>
<dbReference type="PANTHER" id="PTHR43778">
    <property type="entry name" value="PYRUVATE CARBOXYLASE"/>
    <property type="match status" value="1"/>
</dbReference>
<dbReference type="PROSITE" id="PS50975">
    <property type="entry name" value="ATP_GRASP"/>
    <property type="match status" value="1"/>
</dbReference>
<dbReference type="EC" id="6.4.1.1" evidence="3 11"/>
<evidence type="ECO:0000259" key="13">
    <source>
        <dbReference type="PROSITE" id="PS50975"/>
    </source>
</evidence>
<evidence type="ECO:0000256" key="6">
    <source>
        <dbReference type="ARBA" id="ARBA00022723"/>
    </source>
</evidence>
<evidence type="ECO:0000256" key="11">
    <source>
        <dbReference type="PIRNR" id="PIRNR001594"/>
    </source>
</evidence>
<dbReference type="PIRSF" id="PIRSF001594">
    <property type="entry name" value="Pyruv_carbox"/>
    <property type="match status" value="1"/>
</dbReference>
<dbReference type="InterPro" id="IPR000891">
    <property type="entry name" value="PYR_CT"/>
</dbReference>
<evidence type="ECO:0000313" key="17">
    <source>
        <dbReference type="Proteomes" id="UP001597417"/>
    </source>
</evidence>
<evidence type="ECO:0000259" key="14">
    <source>
        <dbReference type="PROSITE" id="PS50979"/>
    </source>
</evidence>
<feature type="domain" description="Pyruvate carboxyltransferase" evidence="15">
    <location>
        <begin position="527"/>
        <end position="796"/>
    </location>
</feature>
<dbReference type="Pfam" id="PF02786">
    <property type="entry name" value="CPSase_L_D2"/>
    <property type="match status" value="1"/>
</dbReference>
<evidence type="ECO:0000256" key="4">
    <source>
        <dbReference type="ARBA" id="ARBA00022432"/>
    </source>
</evidence>
<evidence type="ECO:0000256" key="2">
    <source>
        <dbReference type="ARBA" id="ARBA00004742"/>
    </source>
</evidence>
<dbReference type="InterPro" id="IPR005479">
    <property type="entry name" value="CPAse_ATP-bd"/>
</dbReference>
<comment type="cofactor">
    <cofactor evidence="1 11">
        <name>biotin</name>
        <dbReference type="ChEBI" id="CHEBI:57586"/>
    </cofactor>
</comment>
<reference evidence="17" key="1">
    <citation type="journal article" date="2019" name="Int. J. Syst. Evol. Microbiol.">
        <title>The Global Catalogue of Microorganisms (GCM) 10K type strain sequencing project: providing services to taxonomists for standard genome sequencing and annotation.</title>
        <authorList>
            <consortium name="The Broad Institute Genomics Platform"/>
            <consortium name="The Broad Institute Genome Sequencing Center for Infectious Disease"/>
            <person name="Wu L."/>
            <person name="Ma J."/>
        </authorList>
    </citation>
    <scope>NUCLEOTIDE SEQUENCE [LARGE SCALE GENOMIC DNA]</scope>
    <source>
        <strain evidence="17">CGMCC 4.7645</strain>
    </source>
</reference>
<dbReference type="SUPFAM" id="SSF51246">
    <property type="entry name" value="Rudiment single hybrid motif"/>
    <property type="match status" value="1"/>
</dbReference>
<dbReference type="InterPro" id="IPR001882">
    <property type="entry name" value="Biotin_BS"/>
</dbReference>
<dbReference type="InterPro" id="IPR055268">
    <property type="entry name" value="PCB-like"/>
</dbReference>
<dbReference type="SUPFAM" id="SSF56059">
    <property type="entry name" value="Glutathione synthetase ATP-binding domain-like"/>
    <property type="match status" value="1"/>
</dbReference>
<keyword evidence="17" id="KW-1185">Reference proteome</keyword>
<dbReference type="PROSITE" id="PS50991">
    <property type="entry name" value="PYR_CT"/>
    <property type="match status" value="1"/>
</dbReference>
<dbReference type="Gene3D" id="3.30.470.20">
    <property type="entry name" value="ATP-grasp fold, B domain"/>
    <property type="match status" value="1"/>
</dbReference>
<evidence type="ECO:0000313" key="16">
    <source>
        <dbReference type="EMBL" id="MFD2421259.1"/>
    </source>
</evidence>
<keyword evidence="7 11" id="KW-0547">Nucleotide-binding</keyword>
<evidence type="ECO:0000256" key="8">
    <source>
        <dbReference type="ARBA" id="ARBA00022840"/>
    </source>
</evidence>
<evidence type="ECO:0000259" key="15">
    <source>
        <dbReference type="PROSITE" id="PS50991"/>
    </source>
</evidence>
<dbReference type="SUPFAM" id="SSF51569">
    <property type="entry name" value="Aldolase"/>
    <property type="match status" value="1"/>
</dbReference>
<dbReference type="PANTHER" id="PTHR43778:SF2">
    <property type="entry name" value="PYRUVATE CARBOXYLASE, MITOCHONDRIAL"/>
    <property type="match status" value="1"/>
</dbReference>
<dbReference type="InterPro" id="IPR003379">
    <property type="entry name" value="Carboxylase_cons_dom"/>
</dbReference>
<comment type="pathway">
    <text evidence="2">Carbohydrate biosynthesis; gluconeogenesis.</text>
</comment>
<feature type="domain" description="Lipoyl-binding" evidence="12">
    <location>
        <begin position="1053"/>
        <end position="1127"/>
    </location>
</feature>
<comment type="caution">
    <text evidence="16">The sequence shown here is derived from an EMBL/GenBank/DDBJ whole genome shotgun (WGS) entry which is preliminary data.</text>
</comment>
<keyword evidence="6" id="KW-0479">Metal-binding</keyword>
<protein>
    <recommendedName>
        <fullName evidence="3 11">Pyruvate carboxylase</fullName>
        <ecNumber evidence="3 11">6.4.1.1</ecNumber>
    </recommendedName>
</protein>
<comment type="catalytic activity">
    <reaction evidence="11">
        <text>hydrogencarbonate + pyruvate + ATP = oxaloacetate + ADP + phosphate + H(+)</text>
        <dbReference type="Rhea" id="RHEA:20844"/>
        <dbReference type="ChEBI" id="CHEBI:15361"/>
        <dbReference type="ChEBI" id="CHEBI:15378"/>
        <dbReference type="ChEBI" id="CHEBI:16452"/>
        <dbReference type="ChEBI" id="CHEBI:17544"/>
        <dbReference type="ChEBI" id="CHEBI:30616"/>
        <dbReference type="ChEBI" id="CHEBI:43474"/>
        <dbReference type="ChEBI" id="CHEBI:456216"/>
        <dbReference type="EC" id="6.4.1.1"/>
    </reaction>
</comment>
<dbReference type="GO" id="GO:0004736">
    <property type="term" value="F:pyruvate carboxylase activity"/>
    <property type="evidence" value="ECO:0007669"/>
    <property type="project" value="UniProtKB-EC"/>
</dbReference>
<accession>A0ABW5G4I1</accession>
<keyword evidence="5 11" id="KW-0436">Ligase</keyword>
<dbReference type="NCBIfam" id="NF006761">
    <property type="entry name" value="PRK09282.1"/>
    <property type="match status" value="1"/>
</dbReference>
<proteinExistence type="predicted"/>
<dbReference type="SMART" id="SM00878">
    <property type="entry name" value="Biotin_carb_C"/>
    <property type="match status" value="1"/>
</dbReference>
<keyword evidence="9 11" id="KW-0092">Biotin</keyword>
<evidence type="ECO:0000259" key="12">
    <source>
        <dbReference type="PROSITE" id="PS50968"/>
    </source>
</evidence>
<dbReference type="CDD" id="cd06850">
    <property type="entry name" value="biotinyl_domain"/>
    <property type="match status" value="1"/>
</dbReference>
<dbReference type="Pfam" id="PF00289">
    <property type="entry name" value="Biotin_carb_N"/>
    <property type="match status" value="1"/>
</dbReference>
<dbReference type="InterPro" id="IPR013785">
    <property type="entry name" value="Aldolase_TIM"/>
</dbReference>
<evidence type="ECO:0000256" key="10">
    <source>
        <dbReference type="ARBA" id="ARBA00023268"/>
    </source>
</evidence>
<dbReference type="Gene3D" id="2.40.50.100">
    <property type="match status" value="1"/>
</dbReference>
<dbReference type="InterPro" id="IPR000089">
    <property type="entry name" value="Biotin_lipoyl"/>
</dbReference>
<evidence type="ECO:0000256" key="9">
    <source>
        <dbReference type="ARBA" id="ARBA00023267"/>
    </source>
</evidence>
<evidence type="ECO:0000256" key="7">
    <source>
        <dbReference type="ARBA" id="ARBA00022741"/>
    </source>
</evidence>
<dbReference type="PROSITE" id="PS00867">
    <property type="entry name" value="CPSASE_2"/>
    <property type="match status" value="1"/>
</dbReference>
<dbReference type="Proteomes" id="UP001597417">
    <property type="component" value="Unassembled WGS sequence"/>
</dbReference>
<evidence type="ECO:0000256" key="5">
    <source>
        <dbReference type="ARBA" id="ARBA00022598"/>
    </source>
</evidence>
<dbReference type="InterPro" id="IPR011761">
    <property type="entry name" value="ATP-grasp"/>
</dbReference>
<feature type="domain" description="ATP-grasp" evidence="13">
    <location>
        <begin position="121"/>
        <end position="320"/>
    </location>
</feature>
<dbReference type="PROSITE" id="PS50968">
    <property type="entry name" value="BIOTINYL_LIPOYL"/>
    <property type="match status" value="1"/>
</dbReference>
<dbReference type="SUPFAM" id="SSF89000">
    <property type="entry name" value="post-HMGL domain-like"/>
    <property type="match status" value="1"/>
</dbReference>
<dbReference type="Gene3D" id="3.20.20.70">
    <property type="entry name" value="Aldolase class I"/>
    <property type="match status" value="1"/>
</dbReference>
<keyword evidence="16" id="KW-0670">Pyruvate</keyword>
<dbReference type="CDD" id="cd07937">
    <property type="entry name" value="DRE_TIM_PC_TC_5S"/>
    <property type="match status" value="1"/>
</dbReference>
<dbReference type="Pfam" id="PF02785">
    <property type="entry name" value="Biotin_carb_C"/>
    <property type="match status" value="1"/>
</dbReference>
<gene>
    <name evidence="16" type="ORF">ACFSXZ_33515</name>
</gene>
<keyword evidence="10" id="KW-0511">Multifunctional enzyme</keyword>
<sequence>MFRKVLVANRGEIAIRAFRAGYELGAGTVAVFPYEDRNSLHRLKADEAYEIGVQGHPVRAYLSVDEIIRAARQAGADAVYPGYGFLSENPDLAMACEEAGITFVGPSAEILELTGNKARAVAAAREAGVPVLGSSQPSADVDVLVAAAEEIGFPVFVKAVAGGGGRGMRRVDDPAMLRESIEAAAREAESAFGDPTVFLEKAVVDPRHIEVQILSDGTGGEDGVIHLFERDCSVQRRHQKVIELAPAPNLDPELRDRICADAVAFARAIGYRNAGTVEFLLDTEGNHVFIEMNPRIQVEHTVTEEVTDVDLVQAQMRIAAGETLADLGLSQDKIYLRGAALQCRITTEDPANGFRPDTGMISAYRSPGGSGIRLDGGTAFAGTEISAHFDSMLVKLTCRGRDFETAVGRARRAVAEFRIRGVSTNIPFLQAVLDDPDFRAGRVTTSFIEERPHLLTARSSADRGTRLLTYLADVTVNKPNGERPRLIEPTVKLPQVPGGEPPAGSKQKLTELGPEGFARWLRESPTIGVTDTTFRDAHQSLLATRVRTKDLLAVAPVVAHTASGLLSLECWGGATYDVALRFLSEDPWDRLARLREAVPNICLQMLLRGRNTVGYTPYPTEVTDAFVEEAAATGIDIFRIFDALNDVEQMRPAVDAVRATGTAVAEVALCYTGDLSDPAEKLYTLDYYLKLAEQIVGAGAHVLAIKDMAGLLRAPAAAKLVSALRKEFDLPVHIHTHDTAGGQLGTYLSAIQAGADAVDGAVASMSGTTSQPSLSAIVAATDHSDRPTGLSLRAISDLEPYWEIVRKIYAPFEAGLASPTGRVYDHEIPGGQLSNLRTQARALGLGDRFEEIEAMYAAADKMLGHLVKVTPSSKVVGDLALHLVGAGVSPEKFEAEPNRFDIPDSVIGFLRGELGDPPGGWPEPFRSKALQGRAEPKAVTELSVEDREGLAANRRATLNRLLFPGPTKEFEKHREAYGDTSVLPSKDFFYGLRPGEEYTVDLEPGVRLIIELEAIGEADERGMRIVMSTLNGQLRPIQVRDRSVASDLPAAEKAEKDNPKHVAAPFAGVVTLSVAEGDEVAAGQTVATIEAMKMEAAITAGAAGTVGRRAINTVQQVEGGDLLLVLE</sequence>
<dbReference type="NCBIfam" id="NF009554">
    <property type="entry name" value="PRK12999.1"/>
    <property type="match status" value="1"/>
</dbReference>
<comment type="function">
    <text evidence="11">Catalyzes a 2-step reaction, involving the ATP-dependent carboxylation of the covalently attached biotin in the first step and the transfer of the carboxyl group to pyruvate in the second.</text>
</comment>
<dbReference type="InterPro" id="IPR005481">
    <property type="entry name" value="BC-like_N"/>
</dbReference>
<evidence type="ECO:0000256" key="3">
    <source>
        <dbReference type="ARBA" id="ARBA00013057"/>
    </source>
</evidence>
<dbReference type="PROSITE" id="PS50979">
    <property type="entry name" value="BC"/>
    <property type="match status" value="1"/>
</dbReference>
<dbReference type="InterPro" id="IPR005482">
    <property type="entry name" value="Biotin_COase_C"/>
</dbReference>
<dbReference type="EMBL" id="JBHUKR010000021">
    <property type="protein sequence ID" value="MFD2421259.1"/>
    <property type="molecule type" value="Genomic_DNA"/>
</dbReference>
<dbReference type="PROSITE" id="PS00188">
    <property type="entry name" value="BIOTIN"/>
    <property type="match status" value="1"/>
</dbReference>
<keyword evidence="8 11" id="KW-0067">ATP-binding</keyword>
<dbReference type="InterPro" id="IPR016185">
    <property type="entry name" value="PreATP-grasp_dom_sf"/>
</dbReference>
<dbReference type="SUPFAM" id="SSF52440">
    <property type="entry name" value="PreATP-grasp domain"/>
    <property type="match status" value="1"/>
</dbReference>
<evidence type="ECO:0000256" key="1">
    <source>
        <dbReference type="ARBA" id="ARBA00001953"/>
    </source>
</evidence>
<dbReference type="InterPro" id="IPR011054">
    <property type="entry name" value="Rudment_hybrid_motif"/>
</dbReference>
<dbReference type="InterPro" id="IPR011053">
    <property type="entry name" value="Single_hybrid_motif"/>
</dbReference>